<feature type="domain" description="Aldehyde oxidase/xanthine dehydrogenase second molybdopterin binding" evidence="2">
    <location>
        <begin position="4"/>
        <end position="66"/>
    </location>
</feature>
<dbReference type="AlphaFoldDB" id="A0A919KTL5"/>
<keyword evidence="4" id="KW-1185">Reference proteome</keyword>
<dbReference type="Proteomes" id="UP000603708">
    <property type="component" value="Unassembled WGS sequence"/>
</dbReference>
<evidence type="ECO:0000313" key="3">
    <source>
        <dbReference type="EMBL" id="GHH71998.1"/>
    </source>
</evidence>
<dbReference type="InterPro" id="IPR037165">
    <property type="entry name" value="AldOxase/xan_DH_Mopterin-bd_sf"/>
</dbReference>
<dbReference type="GO" id="GO:0016491">
    <property type="term" value="F:oxidoreductase activity"/>
    <property type="evidence" value="ECO:0007669"/>
    <property type="project" value="InterPro"/>
</dbReference>
<dbReference type="SUPFAM" id="SSF56003">
    <property type="entry name" value="Molybdenum cofactor-binding domain"/>
    <property type="match status" value="1"/>
</dbReference>
<dbReference type="InterPro" id="IPR052516">
    <property type="entry name" value="N-heterocyclic_Hydroxylase"/>
</dbReference>
<evidence type="ECO:0000313" key="4">
    <source>
        <dbReference type="Proteomes" id="UP000603708"/>
    </source>
</evidence>
<protein>
    <recommendedName>
        <fullName evidence="2">Aldehyde oxidase/xanthine dehydrogenase second molybdopterin binding domain-containing protein</fullName>
    </recommendedName>
</protein>
<dbReference type="PANTHER" id="PTHR47495:SF1">
    <property type="entry name" value="BLL3820 PROTEIN"/>
    <property type="match status" value="1"/>
</dbReference>
<accession>A0A919KTL5</accession>
<reference evidence="3" key="2">
    <citation type="submission" date="2020-09" db="EMBL/GenBank/DDBJ databases">
        <authorList>
            <person name="Sun Q."/>
            <person name="Ohkuma M."/>
        </authorList>
    </citation>
    <scope>NUCLEOTIDE SEQUENCE</scope>
    <source>
        <strain evidence="3">JCM 5069</strain>
    </source>
</reference>
<evidence type="ECO:0000259" key="2">
    <source>
        <dbReference type="Pfam" id="PF20256"/>
    </source>
</evidence>
<name>A0A919KTL5_9ACTN</name>
<reference evidence="3" key="1">
    <citation type="journal article" date="2014" name="Int. J. Syst. Evol. Microbiol.">
        <title>Complete genome sequence of Corynebacterium casei LMG S-19264T (=DSM 44701T), isolated from a smear-ripened cheese.</title>
        <authorList>
            <consortium name="US DOE Joint Genome Institute (JGI-PGF)"/>
            <person name="Walter F."/>
            <person name="Albersmeier A."/>
            <person name="Kalinowski J."/>
            <person name="Ruckert C."/>
        </authorList>
    </citation>
    <scope>NUCLEOTIDE SEQUENCE</scope>
    <source>
        <strain evidence="3">JCM 5069</strain>
    </source>
</reference>
<dbReference type="PANTHER" id="PTHR47495">
    <property type="entry name" value="ALDEHYDE DEHYDROGENASE"/>
    <property type="match status" value="1"/>
</dbReference>
<sequence length="145" mass="15644">MVNAYVAAYAEVAVDLTSGRVRVPRVVAHDCGLIANPNGLRNRIEGNVVQGVSRALQEEVVYTDDRITSVVWQTGGYHPGRQYEVIRFNGSTRSPRSRRSSSTSPTSLRWAPANPPSAPWAGPSATHSSRPRASACGPCRSLRTG</sequence>
<comment type="caution">
    <text evidence="3">The sequence shown here is derived from an EMBL/GenBank/DDBJ whole genome shotgun (WGS) entry which is preliminary data.</text>
</comment>
<dbReference type="InterPro" id="IPR046867">
    <property type="entry name" value="AldOxase/xan_DH_MoCoBD2"/>
</dbReference>
<dbReference type="Pfam" id="PF20256">
    <property type="entry name" value="MoCoBD_2"/>
    <property type="match status" value="1"/>
</dbReference>
<proteinExistence type="predicted"/>
<feature type="region of interest" description="Disordered" evidence="1">
    <location>
        <begin position="87"/>
        <end position="145"/>
    </location>
</feature>
<dbReference type="Gene3D" id="3.30.365.10">
    <property type="entry name" value="Aldehyde oxidase/xanthine dehydrogenase, molybdopterin binding domain"/>
    <property type="match status" value="1"/>
</dbReference>
<feature type="compositionally biased region" description="Low complexity" evidence="1">
    <location>
        <begin position="100"/>
        <end position="112"/>
    </location>
</feature>
<dbReference type="EMBL" id="BNCD01000002">
    <property type="protein sequence ID" value="GHH71998.1"/>
    <property type="molecule type" value="Genomic_DNA"/>
</dbReference>
<gene>
    <name evidence="3" type="ORF">GCM10018793_08310</name>
</gene>
<evidence type="ECO:0000256" key="1">
    <source>
        <dbReference type="SAM" id="MobiDB-lite"/>
    </source>
</evidence>
<organism evidence="3 4">
    <name type="scientific">Streptomyces sulfonofaciens</name>
    <dbReference type="NCBI Taxonomy" id="68272"/>
    <lineage>
        <taxon>Bacteria</taxon>
        <taxon>Bacillati</taxon>
        <taxon>Actinomycetota</taxon>
        <taxon>Actinomycetes</taxon>
        <taxon>Kitasatosporales</taxon>
        <taxon>Streptomycetaceae</taxon>
        <taxon>Streptomyces</taxon>
    </lineage>
</organism>